<dbReference type="EMBL" id="NMVJ01000001">
    <property type="protein sequence ID" value="OYN92516.1"/>
    <property type="molecule type" value="Genomic_DNA"/>
</dbReference>
<dbReference type="RefSeq" id="WP_094452477.1">
    <property type="nucleotide sequence ID" value="NZ_NMVJ01000001.1"/>
</dbReference>
<dbReference type="AlphaFoldDB" id="A0A255ELX8"/>
<dbReference type="Proteomes" id="UP000216300">
    <property type="component" value="Unassembled WGS sequence"/>
</dbReference>
<protein>
    <submittedName>
        <fullName evidence="1">Uncharacterized protein</fullName>
    </submittedName>
</protein>
<comment type="caution">
    <text evidence="1">The sequence shown here is derived from an EMBL/GenBank/DDBJ whole genome shotgun (WGS) entry which is preliminary data.</text>
</comment>
<evidence type="ECO:0000313" key="2">
    <source>
        <dbReference type="Proteomes" id="UP000216300"/>
    </source>
</evidence>
<organism evidence="1 2">
    <name type="scientific">Parenemella sanctibonifatiensis</name>
    <dbReference type="NCBI Taxonomy" id="2016505"/>
    <lineage>
        <taxon>Bacteria</taxon>
        <taxon>Bacillati</taxon>
        <taxon>Actinomycetota</taxon>
        <taxon>Actinomycetes</taxon>
        <taxon>Propionibacteriales</taxon>
        <taxon>Propionibacteriaceae</taxon>
        <taxon>Parenemella</taxon>
    </lineage>
</organism>
<gene>
    <name evidence="1" type="ORF">CGZ91_03260</name>
</gene>
<proteinExistence type="predicted"/>
<accession>A0A255ELX8</accession>
<keyword evidence="2" id="KW-1185">Reference proteome</keyword>
<name>A0A255ELX8_9ACTN</name>
<reference evidence="1 2" key="1">
    <citation type="submission" date="2017-07" db="EMBL/GenBank/DDBJ databases">
        <title>Draft whole genome sequences of clinical Proprionibacteriaceae strains.</title>
        <authorList>
            <person name="Bernier A.-M."/>
            <person name="Bernard K."/>
            <person name="Domingo M.-C."/>
        </authorList>
    </citation>
    <scope>NUCLEOTIDE SEQUENCE [LARGE SCALE GENOMIC DNA]</scope>
    <source>
        <strain evidence="1 2">NML 150081</strain>
    </source>
</reference>
<evidence type="ECO:0000313" key="1">
    <source>
        <dbReference type="EMBL" id="OYN92516.1"/>
    </source>
</evidence>
<sequence length="229" mass="24414">MTQDESAGASAPDLADSIAAEVDGLVPGLVLPGLDQAVALAQWLSEFRASGFSRSRQVCVHLSGLLRLVHLEWVPAVVNLTAIEYAAELGQALEAARKAMVSGMQQVLLQEPAYADELEQAIADQGGQDWQEADGEPTGVELERHGFASGDGLVTVLLDRSRQVAGVEIATEDHWELEPVNRAFWEAADLALAGDPVPDHSAEEQFARSLAAISARLDNLDKDLAARLG</sequence>